<dbReference type="OrthoDB" id="3941347at2759"/>
<comment type="caution">
    <text evidence="5">The sequence shown here is derived from an EMBL/GenBank/DDBJ whole genome shotgun (WGS) entry which is preliminary data.</text>
</comment>
<dbReference type="InterPro" id="IPR008801">
    <property type="entry name" value="RALF"/>
</dbReference>
<accession>A0A2P7YEZ5</accession>
<dbReference type="Proteomes" id="UP000243723">
    <property type="component" value="Unassembled WGS sequence"/>
</dbReference>
<evidence type="ECO:0000256" key="1">
    <source>
        <dbReference type="ARBA" id="ARBA00009178"/>
    </source>
</evidence>
<reference evidence="5 6" key="1">
    <citation type="submission" date="2017-05" db="EMBL/GenBank/DDBJ databases">
        <title>Draft genome sequence of Elsinoe australis.</title>
        <authorList>
            <person name="Cheng Q."/>
        </authorList>
    </citation>
    <scope>NUCLEOTIDE SEQUENCE [LARGE SCALE GENOMIC DNA]</scope>
    <source>
        <strain evidence="5 6">NL1</strain>
    </source>
</reference>
<dbReference type="PANTHER" id="PTHR33136:SF13">
    <property type="entry name" value="OS10G0328900 PROTEIN"/>
    <property type="match status" value="1"/>
</dbReference>
<dbReference type="PANTHER" id="PTHR33136">
    <property type="entry name" value="RAPID ALKALINIZATION FACTOR-LIKE"/>
    <property type="match status" value="1"/>
</dbReference>
<evidence type="ECO:0000256" key="4">
    <source>
        <dbReference type="SAM" id="SignalP"/>
    </source>
</evidence>
<keyword evidence="6" id="KW-1185">Reference proteome</keyword>
<gene>
    <name evidence="5" type="ORF">B9Z65_8865</name>
</gene>
<protein>
    <submittedName>
        <fullName evidence="5">Uncharacterized protein</fullName>
    </submittedName>
</protein>
<sequence length="89" mass="9552">MQFSSCLLALTGLLATSAYAQGRVVTFISYDALRRNTVPCSRRGDSIKNCVPGGREPPANEYTRGCSVITRCARAEDGLDGLKSVPVEI</sequence>
<keyword evidence="2 4" id="KW-0732">Signal</keyword>
<dbReference type="AlphaFoldDB" id="A0A2P7YEZ5"/>
<feature type="chain" id="PRO_5015142159" evidence="4">
    <location>
        <begin position="23"/>
        <end position="89"/>
    </location>
</feature>
<keyword evidence="3" id="KW-1015">Disulfide bond</keyword>
<evidence type="ECO:0000256" key="2">
    <source>
        <dbReference type="ARBA" id="ARBA00022729"/>
    </source>
</evidence>
<dbReference type="GO" id="GO:0019722">
    <property type="term" value="P:calcium-mediated signaling"/>
    <property type="evidence" value="ECO:0007669"/>
    <property type="project" value="TreeGrafter"/>
</dbReference>
<evidence type="ECO:0000313" key="5">
    <source>
        <dbReference type="EMBL" id="PSK34539.1"/>
    </source>
</evidence>
<dbReference type="EMBL" id="NHZQ01000447">
    <property type="protein sequence ID" value="PSK34539.1"/>
    <property type="molecule type" value="Genomic_DNA"/>
</dbReference>
<dbReference type="Pfam" id="PF05498">
    <property type="entry name" value="RALF"/>
    <property type="match status" value="1"/>
</dbReference>
<organism evidence="5 6">
    <name type="scientific">Elsinoe australis</name>
    <dbReference type="NCBI Taxonomy" id="40998"/>
    <lineage>
        <taxon>Eukaryota</taxon>
        <taxon>Fungi</taxon>
        <taxon>Dikarya</taxon>
        <taxon>Ascomycota</taxon>
        <taxon>Pezizomycotina</taxon>
        <taxon>Dothideomycetes</taxon>
        <taxon>Dothideomycetidae</taxon>
        <taxon>Myriangiales</taxon>
        <taxon>Elsinoaceae</taxon>
        <taxon>Elsinoe</taxon>
    </lineage>
</organism>
<comment type="similarity">
    <text evidence="1">Belongs to the plant rapid alkalinization factor (RALF) family.</text>
</comment>
<evidence type="ECO:0000256" key="3">
    <source>
        <dbReference type="ARBA" id="ARBA00023157"/>
    </source>
</evidence>
<feature type="signal peptide" evidence="4">
    <location>
        <begin position="1"/>
        <end position="22"/>
    </location>
</feature>
<proteinExistence type="inferred from homology"/>
<evidence type="ECO:0000313" key="6">
    <source>
        <dbReference type="Proteomes" id="UP000243723"/>
    </source>
</evidence>
<name>A0A2P7YEZ5_9PEZI</name>